<dbReference type="STRING" id="225359.A0A2S4PQC5"/>
<dbReference type="SMART" id="SM00382">
    <property type="entry name" value="AAA"/>
    <property type="match status" value="2"/>
</dbReference>
<feature type="transmembrane region" description="Helical" evidence="12">
    <location>
        <begin position="881"/>
        <end position="908"/>
    </location>
</feature>
<keyword evidence="7" id="KW-0547">Nucleotide-binding</keyword>
<dbReference type="PANTHER" id="PTHR24223:SF415">
    <property type="entry name" value="FI20190P1"/>
    <property type="match status" value="1"/>
</dbReference>
<dbReference type="GO" id="GO:0016887">
    <property type="term" value="F:ATP hydrolysis activity"/>
    <property type="evidence" value="ECO:0007669"/>
    <property type="project" value="InterPro"/>
</dbReference>
<dbReference type="SUPFAM" id="SSF90123">
    <property type="entry name" value="ABC transporter transmembrane region"/>
    <property type="match status" value="2"/>
</dbReference>
<feature type="transmembrane region" description="Helical" evidence="12">
    <location>
        <begin position="20"/>
        <end position="37"/>
    </location>
</feature>
<evidence type="ECO:0000256" key="8">
    <source>
        <dbReference type="ARBA" id="ARBA00022840"/>
    </source>
</evidence>
<evidence type="ECO:0000256" key="6">
    <source>
        <dbReference type="ARBA" id="ARBA00022737"/>
    </source>
</evidence>
<keyword evidence="3" id="KW-0813">Transport</keyword>
<dbReference type="InterPro" id="IPR027417">
    <property type="entry name" value="P-loop_NTPase"/>
</dbReference>
<dbReference type="OrthoDB" id="6500128at2759"/>
<feature type="transmembrane region" description="Helical" evidence="12">
    <location>
        <begin position="226"/>
        <end position="250"/>
    </location>
</feature>
<feature type="domain" description="ABC transmembrane type-1" evidence="14">
    <location>
        <begin position="826"/>
        <end position="1120"/>
    </location>
</feature>
<feature type="transmembrane region" description="Helical" evidence="12">
    <location>
        <begin position="355"/>
        <end position="378"/>
    </location>
</feature>
<evidence type="ECO:0008006" key="17">
    <source>
        <dbReference type="Google" id="ProtNLM"/>
    </source>
</evidence>
<keyword evidence="5 12" id="KW-0812">Transmembrane</keyword>
<dbReference type="InterPro" id="IPR011527">
    <property type="entry name" value="ABC1_TM_dom"/>
</dbReference>
<evidence type="ECO:0000256" key="5">
    <source>
        <dbReference type="ARBA" id="ARBA00022692"/>
    </source>
</evidence>
<dbReference type="SUPFAM" id="SSF52540">
    <property type="entry name" value="P-loop containing nucleoside triphosphate hydrolases"/>
    <property type="match status" value="2"/>
</dbReference>
<dbReference type="Pfam" id="PF00005">
    <property type="entry name" value="ABC_tran"/>
    <property type="match status" value="2"/>
</dbReference>
<feature type="domain" description="ABC transporter" evidence="13">
    <location>
        <begin position="1157"/>
        <end position="1356"/>
    </location>
</feature>
<evidence type="ECO:0000256" key="9">
    <source>
        <dbReference type="ARBA" id="ARBA00022989"/>
    </source>
</evidence>
<dbReference type="PROSITE" id="PS00211">
    <property type="entry name" value="ABC_TRANSPORTER_1"/>
    <property type="match status" value="2"/>
</dbReference>
<dbReference type="FunFam" id="3.40.50.300:FF:002145">
    <property type="entry name" value="ABC transporter (MsbA subfamily)"/>
    <property type="match status" value="1"/>
</dbReference>
<keyword evidence="9 12" id="KW-1133">Transmembrane helix</keyword>
<dbReference type="Gene3D" id="3.40.50.300">
    <property type="entry name" value="P-loop containing nucleotide triphosphate hydrolases"/>
    <property type="match status" value="2"/>
</dbReference>
<feature type="transmembrane region" description="Helical" evidence="12">
    <location>
        <begin position="1071"/>
        <end position="1098"/>
    </location>
</feature>
<accession>A0A2S4PQC5</accession>
<dbReference type="Pfam" id="PF00664">
    <property type="entry name" value="ABC_membrane"/>
    <property type="match status" value="2"/>
</dbReference>
<protein>
    <recommendedName>
        <fullName evidence="17">P-loop containing nucleoside triphosphate hydrolase</fullName>
    </recommendedName>
</protein>
<feature type="transmembrane region" description="Helical" evidence="12">
    <location>
        <begin position="384"/>
        <end position="405"/>
    </location>
</feature>
<dbReference type="Proteomes" id="UP000237438">
    <property type="component" value="Unassembled WGS sequence"/>
</dbReference>
<dbReference type="Gene3D" id="1.20.1560.10">
    <property type="entry name" value="ABC transporter type 1, transmembrane domain"/>
    <property type="match status" value="2"/>
</dbReference>
<evidence type="ECO:0000256" key="12">
    <source>
        <dbReference type="SAM" id="Phobius"/>
    </source>
</evidence>
<dbReference type="InterPro" id="IPR003593">
    <property type="entry name" value="AAA+_ATPase"/>
</dbReference>
<feature type="domain" description="ABC transmembrane type-1" evidence="14">
    <location>
        <begin position="201"/>
        <end position="524"/>
    </location>
</feature>
<dbReference type="PANTHER" id="PTHR24223">
    <property type="entry name" value="ATP-BINDING CASSETTE SUB-FAMILY C"/>
    <property type="match status" value="1"/>
</dbReference>
<dbReference type="GO" id="GO:0005886">
    <property type="term" value="C:plasma membrane"/>
    <property type="evidence" value="ECO:0007669"/>
    <property type="project" value="UniProtKB-SubCell"/>
</dbReference>
<comment type="similarity">
    <text evidence="2">Belongs to the ABC transporter superfamily. ABCC family. Conjugate transporter (TC 3.A.1.208) subfamily.</text>
</comment>
<keyword evidence="8" id="KW-0067">ATP-binding</keyword>
<keyword evidence="10 12" id="KW-0472">Membrane</keyword>
<dbReference type="CDD" id="cd18604">
    <property type="entry name" value="ABC_6TM_VMR1_D2_like"/>
    <property type="match status" value="1"/>
</dbReference>
<feature type="domain" description="ABC transporter" evidence="13">
    <location>
        <begin position="552"/>
        <end position="776"/>
    </location>
</feature>
<organism evidence="15 16">
    <name type="scientific">Erysiphe pulchra</name>
    <dbReference type="NCBI Taxonomy" id="225359"/>
    <lineage>
        <taxon>Eukaryota</taxon>
        <taxon>Fungi</taxon>
        <taxon>Dikarya</taxon>
        <taxon>Ascomycota</taxon>
        <taxon>Pezizomycotina</taxon>
        <taxon>Leotiomycetes</taxon>
        <taxon>Erysiphales</taxon>
        <taxon>Erysiphaceae</taxon>
        <taxon>Erysiphe</taxon>
    </lineage>
</organism>
<evidence type="ECO:0000256" key="7">
    <source>
        <dbReference type="ARBA" id="ARBA00022741"/>
    </source>
</evidence>
<evidence type="ECO:0000313" key="15">
    <source>
        <dbReference type="EMBL" id="POS84240.1"/>
    </source>
</evidence>
<dbReference type="FunFam" id="1.20.1560.10:FF:000013">
    <property type="entry name" value="ABC transporter C family member 2"/>
    <property type="match status" value="1"/>
</dbReference>
<evidence type="ECO:0000256" key="11">
    <source>
        <dbReference type="ARBA" id="ARBA00023180"/>
    </source>
</evidence>
<evidence type="ECO:0000313" key="16">
    <source>
        <dbReference type="Proteomes" id="UP000237438"/>
    </source>
</evidence>
<dbReference type="PROSITE" id="PS50893">
    <property type="entry name" value="ABC_TRANSPORTER_2"/>
    <property type="match status" value="2"/>
</dbReference>
<proteinExistence type="inferred from homology"/>
<evidence type="ECO:0000256" key="1">
    <source>
        <dbReference type="ARBA" id="ARBA00004651"/>
    </source>
</evidence>
<dbReference type="EMBL" id="PEDP01001111">
    <property type="protein sequence ID" value="POS84240.1"/>
    <property type="molecule type" value="Genomic_DNA"/>
</dbReference>
<dbReference type="GO" id="GO:0005737">
    <property type="term" value="C:cytoplasm"/>
    <property type="evidence" value="ECO:0007669"/>
    <property type="project" value="UniProtKB-ARBA"/>
</dbReference>
<evidence type="ECO:0000256" key="4">
    <source>
        <dbReference type="ARBA" id="ARBA00022475"/>
    </source>
</evidence>
<dbReference type="GO" id="GO:0005524">
    <property type="term" value="F:ATP binding"/>
    <property type="evidence" value="ECO:0007669"/>
    <property type="project" value="UniProtKB-KW"/>
</dbReference>
<dbReference type="InterPro" id="IPR050173">
    <property type="entry name" value="ABC_transporter_C-like"/>
</dbReference>
<evidence type="ECO:0000256" key="2">
    <source>
        <dbReference type="ARBA" id="ARBA00009726"/>
    </source>
</evidence>
<feature type="transmembrane region" description="Helical" evidence="12">
    <location>
        <begin position="983"/>
        <end position="1001"/>
    </location>
</feature>
<evidence type="ECO:0000259" key="14">
    <source>
        <dbReference type="PROSITE" id="PS50929"/>
    </source>
</evidence>
<evidence type="ECO:0000256" key="3">
    <source>
        <dbReference type="ARBA" id="ARBA00022448"/>
    </source>
</evidence>
<evidence type="ECO:0000259" key="13">
    <source>
        <dbReference type="PROSITE" id="PS50893"/>
    </source>
</evidence>
<evidence type="ECO:0000256" key="10">
    <source>
        <dbReference type="ARBA" id="ARBA00023136"/>
    </source>
</evidence>
<gene>
    <name evidence="15" type="ORF">EPUL_004499</name>
</gene>
<dbReference type="InterPro" id="IPR003439">
    <property type="entry name" value="ABC_transporter-like_ATP-bd"/>
</dbReference>
<dbReference type="InterPro" id="IPR017871">
    <property type="entry name" value="ABC_transporter-like_CS"/>
</dbReference>
<reference evidence="15 16" key="1">
    <citation type="submission" date="2017-10" db="EMBL/GenBank/DDBJ databases">
        <title>Development of genomic resources for the powdery mildew, Erysiphe pulchra.</title>
        <authorList>
            <person name="Wadl P.A."/>
            <person name="Mack B.M."/>
            <person name="Moore G."/>
            <person name="Beltz S.B."/>
        </authorList>
    </citation>
    <scope>NUCLEOTIDE SEQUENCE [LARGE SCALE GENOMIC DNA]</scope>
    <source>
        <strain evidence="15">Cflorida</strain>
    </source>
</reference>
<feature type="transmembrane region" description="Helical" evidence="12">
    <location>
        <begin position="44"/>
        <end position="64"/>
    </location>
</feature>
<feature type="transmembrane region" description="Helical" evidence="12">
    <location>
        <begin position="960"/>
        <end position="977"/>
    </location>
</feature>
<feature type="transmembrane region" description="Helical" evidence="12">
    <location>
        <begin position="181"/>
        <end position="206"/>
    </location>
</feature>
<keyword evidence="4" id="KW-1003">Cell membrane</keyword>
<feature type="transmembrane region" description="Helical" evidence="12">
    <location>
        <begin position="70"/>
        <end position="94"/>
    </location>
</feature>
<comment type="caution">
    <text evidence="15">The sequence shown here is derived from an EMBL/GenBank/DDBJ whole genome shotgun (WGS) entry which is preliminary data.</text>
</comment>
<comment type="subcellular location">
    <subcellularLocation>
        <location evidence="1">Cell membrane</location>
        <topology evidence="1">Multi-pass membrane protein</topology>
    </subcellularLocation>
</comment>
<dbReference type="InterPro" id="IPR036640">
    <property type="entry name" value="ABC1_TM_sf"/>
</dbReference>
<dbReference type="GO" id="GO:0140359">
    <property type="term" value="F:ABC-type transporter activity"/>
    <property type="evidence" value="ECO:0007669"/>
    <property type="project" value="InterPro"/>
</dbReference>
<sequence length="1356" mass="153106">MSFAGFVVQSLGIIYPNVQLMMIPPTISWAFTSLIIIMRRKEAILLFLPIVFFSILITHAIILINDRPQHFQFISGILLLFPVILSSGSMIIILSMPIRYFDKLETEISPPFSTPNANFRSPEDNLTVWQFMTVSWMAPLISLGKIRQLNDEDVWSLGYEFKHRLLFEKFRELKGSVLCKLLMANGLDLCIVSMLGITELIANYLSPVLLGKILQSIESLSPKKNAVIYAFLMLVARWVAAQSSVFSLWYSRRVYERSRGEMIIMLYEKTLSRKVRAGNFKKNEILDLNPSTTTGNFTNTRNSLILRIKNYCARSIKQFSCCHRTPKHSIKENLASSGKILNLMRFDAYEISQRFWEFSSIITQPLSLIFSVVLIWRLLGWPSLLGVTTIFLAQIFNALLAKILLKWERERKIATDVKLQYITQFVEAIRHLRYFAWQNVWLKSIMDARERELGLRIITGLWRILINFLNTLASGFFPVVAFWAYSVLMKQPLRVNVVFPGLQLFSMLESSLKDLPNLIMALLNASVSLERLDNFMLEPDVQDLFFPIGSGIQLQNASFAWPGTDKPILSNLNLSFQPGINMICGEVGSGKSALLLALLGELDQLEGRYLRYRDMIGYCGQTPWLQSMSIRDNILFSAPYEEIRYKNVLESCALLPDMENLKYGDLSMIGENGVGLSGGQKARISLARAVYSEANILLLDDPLSSLDYQTAEFVIQRCLSSPIIKGRTVILVTHRTELCSQMAKQIIFLSAGKASVINAADLNSNLKFNNEYIESNSVKPTQDEKVSQDQNSVPDKFMEDEYRAYGGVQSKVYWEYVKAGKLKWWFILICVLALFRLTEIGETWFLKQWSEAYGKIKYQGLSCLGYPFRDLPSPETNISPWLVGFSLLTLAEAISYIISQGIMLIIIYKAGKTLFENVMAKVTHAKFRFYDITPVGRLMNRLTSDINTVDGNISNQFHDVAILFISWLFSLITIGFITPLFLIIALGLSSAFILIFLHFLPTSQSLRRLEMVSLTPLISNFGAVTDGLTTIRAYCASSRFLDRVIAVTDNFQKMDHFYWSLQSWLMYRFDILSALFTFFLTILALYVGISAGLVAFALTASSKFVTATHSLCRKYGQLQMDFVSIERVVELLNIPQEEKGKITPPASWPHYGSDIIFEKINIQYAPHLEMVLSDISLKIPGGSTTALTGRTGSGKSTLILALLGTLSPTSGRIIVDGLDLASIDLEILRSRISFLAQEPVLFPGTLKQNLDPLSQYSVDECEAVLSAISAIHNYAWSLETPIDTRGGNLSQGQRQLVGLARVLLRRSPIVILDEATASLDAHMAEQIQILLREWISQSTILVVAHRPEAVRDANII</sequence>
<feature type="transmembrane region" description="Helical" evidence="12">
    <location>
        <begin position="464"/>
        <end position="485"/>
    </location>
</feature>
<keyword evidence="11" id="KW-0325">Glycoprotein</keyword>
<feature type="non-terminal residue" evidence="15">
    <location>
        <position position="1356"/>
    </location>
</feature>
<keyword evidence="6" id="KW-0677">Repeat</keyword>
<dbReference type="PROSITE" id="PS50929">
    <property type="entry name" value="ABC_TM1F"/>
    <property type="match status" value="2"/>
</dbReference>
<dbReference type="CDD" id="cd18596">
    <property type="entry name" value="ABC_6TM_VMR1_D1_like"/>
    <property type="match status" value="1"/>
</dbReference>
<name>A0A2S4PQC5_9PEZI</name>
<keyword evidence="16" id="KW-1185">Reference proteome</keyword>